<dbReference type="EMBL" id="JAUGQQ010000004">
    <property type="protein sequence ID" value="MDN3724395.1"/>
    <property type="molecule type" value="Genomic_DNA"/>
</dbReference>
<accession>A0ABT8DGA0</accession>
<proteinExistence type="predicted"/>
<protein>
    <recommendedName>
        <fullName evidence="4">Outer membrane protein beta-barrel domain-containing protein</fullName>
    </recommendedName>
</protein>
<feature type="chain" id="PRO_5045801898" description="Outer membrane protein beta-barrel domain-containing protein" evidence="1">
    <location>
        <begin position="20"/>
        <end position="303"/>
    </location>
</feature>
<comment type="caution">
    <text evidence="2">The sequence shown here is derived from an EMBL/GenBank/DDBJ whole genome shotgun (WGS) entry which is preliminary data.</text>
</comment>
<feature type="signal peptide" evidence="1">
    <location>
        <begin position="1"/>
        <end position="19"/>
    </location>
</feature>
<dbReference type="RefSeq" id="WP_290254479.1">
    <property type="nucleotide sequence ID" value="NZ_JAUGQQ010000004.1"/>
</dbReference>
<evidence type="ECO:0000256" key="1">
    <source>
        <dbReference type="SAM" id="SignalP"/>
    </source>
</evidence>
<evidence type="ECO:0000313" key="2">
    <source>
        <dbReference type="EMBL" id="MDN3724395.1"/>
    </source>
</evidence>
<dbReference type="Proteomes" id="UP001244787">
    <property type="component" value="Unassembled WGS sequence"/>
</dbReference>
<dbReference type="Gene3D" id="2.40.160.20">
    <property type="match status" value="1"/>
</dbReference>
<organism evidence="2 3">
    <name type="scientific">Aequorivita aurantiaca</name>
    <dbReference type="NCBI Taxonomy" id="3053356"/>
    <lineage>
        <taxon>Bacteria</taxon>
        <taxon>Pseudomonadati</taxon>
        <taxon>Bacteroidota</taxon>
        <taxon>Flavobacteriia</taxon>
        <taxon>Flavobacteriales</taxon>
        <taxon>Flavobacteriaceae</taxon>
        <taxon>Aequorivita</taxon>
    </lineage>
</organism>
<dbReference type="InterPro" id="IPR011250">
    <property type="entry name" value="OMP/PagP_B-barrel"/>
</dbReference>
<evidence type="ECO:0000313" key="3">
    <source>
        <dbReference type="Proteomes" id="UP001244787"/>
    </source>
</evidence>
<reference evidence="2 3" key="1">
    <citation type="submission" date="2023-06" db="EMBL/GenBank/DDBJ databases">
        <authorList>
            <person name="Ye Y.-Q."/>
            <person name="Du Z.-J."/>
        </authorList>
    </citation>
    <scope>NUCLEOTIDE SEQUENCE [LARGE SCALE GENOMIC DNA]</scope>
    <source>
        <strain evidence="2 3">SDUM287046</strain>
    </source>
</reference>
<name>A0ABT8DGA0_9FLAO</name>
<gene>
    <name evidence="2" type="ORF">QRD02_08370</name>
</gene>
<keyword evidence="1" id="KW-0732">Signal</keyword>
<dbReference type="SUPFAM" id="SSF56925">
    <property type="entry name" value="OMPA-like"/>
    <property type="match status" value="1"/>
</dbReference>
<sequence length="303" mass="34266">MKTFKLVLLVLLTSFGIQAQELVSGKATLTKVKEGIFEIKIEGGPIKEIDIRPNVEEHLQGTLAVLFKDCEEIRQSVFDLKFITETDLINTVQQYNTCNYTPFEPTENEVERAENFQEDKYRFFASIGASMNRISFFNLDDYENLAQGQLSFGLAATPGFLGSLQENLYFTLEASAAFSGDKDFGNSPFATNFNKNSFRTNLGTEFHFNKKGSINPLIGIGIGLVRDHYDGNYNDFKINQTEGSVYWTPKAGVLFKLDNKKSLGVIVSYIPEYENDLSFLANDEIVPLIIDTYYINAGLYFYF</sequence>
<evidence type="ECO:0008006" key="4">
    <source>
        <dbReference type="Google" id="ProtNLM"/>
    </source>
</evidence>
<keyword evidence="3" id="KW-1185">Reference proteome</keyword>